<accession>A0A1B8RHU4</accession>
<keyword evidence="1" id="KW-1133">Transmembrane helix</keyword>
<evidence type="ECO:0000256" key="1">
    <source>
        <dbReference type="SAM" id="Phobius"/>
    </source>
</evidence>
<protein>
    <submittedName>
        <fullName evidence="2">Uncharacterized protein</fullName>
    </submittedName>
</protein>
<dbReference type="AlphaFoldDB" id="A0A1B8RHU4"/>
<reference evidence="2" key="1">
    <citation type="journal article" date="2015" name="BMC Genomics">
        <title>Transcriptome profiling of a Rhizobium leguminosarum bv. trifolii rosR mutant reveals the role of the transcriptional regulator RosR in motility, synthesis of cell-surface components, and other cellular processes.</title>
        <authorList>
            <person name="Rachwal K."/>
            <person name="Matczynska E."/>
            <person name="Janczarek M."/>
        </authorList>
    </citation>
    <scope>NUCLEOTIDE SEQUENCE</scope>
    <source>
        <strain evidence="2">Rt24.2</strain>
    </source>
</reference>
<feature type="transmembrane region" description="Helical" evidence="1">
    <location>
        <begin position="49"/>
        <end position="67"/>
    </location>
</feature>
<organism evidence="2">
    <name type="scientific">Rhizobium leguminosarum bv. trifolii</name>
    <dbReference type="NCBI Taxonomy" id="386"/>
    <lineage>
        <taxon>Bacteria</taxon>
        <taxon>Pseudomonadati</taxon>
        <taxon>Pseudomonadota</taxon>
        <taxon>Alphaproteobacteria</taxon>
        <taxon>Hyphomicrobiales</taxon>
        <taxon>Rhizobiaceae</taxon>
        <taxon>Rhizobium/Agrobacterium group</taxon>
        <taxon>Rhizobium</taxon>
    </lineage>
</organism>
<feature type="transmembrane region" description="Helical" evidence="1">
    <location>
        <begin position="74"/>
        <end position="96"/>
    </location>
</feature>
<dbReference type="GeneID" id="61423738"/>
<sequence length="115" mass="12297">MSRLLIGSMVLAFIADMVMNIVLWLGGLDTVVSVSSGAMEVFAGTMGEVLVFWFFAFAAGFVFLWAGRKSPVPVLSIVASFLSVSIMVTAALIGAYHPSEKHPKINSDLLRSALT</sequence>
<dbReference type="RefSeq" id="WP_028732014.1">
    <property type="nucleotide sequence ID" value="NZ_CP050103.1"/>
</dbReference>
<keyword evidence="1" id="KW-0472">Membrane</keyword>
<name>A0A1B8RHU4_RHILT</name>
<keyword evidence="1" id="KW-0812">Transmembrane</keyword>
<evidence type="ECO:0000313" key="2">
    <source>
        <dbReference type="EMBL" id="AOO88656.1"/>
    </source>
</evidence>
<reference evidence="2" key="2">
    <citation type="journal article" date="2016" name="Front. Microbiol.">
        <title>The Regulatory Protein RosR Affects Rhizobium leguminosarum bv. trifolii Protein Profiles, Cell Surface Properties, and Symbiosis with Clover.</title>
        <authorList>
            <person name="Rachwal K."/>
            <person name="Boguszewska A."/>
            <person name="Kopcinska J."/>
            <person name="Karas M."/>
            <person name="Tchorzewski M."/>
            <person name="Janczarek M."/>
        </authorList>
    </citation>
    <scope>NUCLEOTIDE SEQUENCE</scope>
    <source>
        <strain evidence="2">Rt24.2</strain>
    </source>
</reference>
<proteinExistence type="predicted"/>
<dbReference type="EMBL" id="KX486292">
    <property type="protein sequence ID" value="AOO88656.1"/>
    <property type="molecule type" value="Genomic_DNA"/>
</dbReference>